<feature type="compositionally biased region" description="Low complexity" evidence="1">
    <location>
        <begin position="478"/>
        <end position="496"/>
    </location>
</feature>
<feature type="region of interest" description="Disordered" evidence="1">
    <location>
        <begin position="392"/>
        <end position="513"/>
    </location>
</feature>
<feature type="compositionally biased region" description="Acidic residues" evidence="1">
    <location>
        <begin position="450"/>
        <end position="461"/>
    </location>
</feature>
<organism evidence="2 3">
    <name type="scientific">Kitasatospora viridis</name>
    <dbReference type="NCBI Taxonomy" id="281105"/>
    <lineage>
        <taxon>Bacteria</taxon>
        <taxon>Bacillati</taxon>
        <taxon>Actinomycetota</taxon>
        <taxon>Actinomycetes</taxon>
        <taxon>Kitasatosporales</taxon>
        <taxon>Streptomycetaceae</taxon>
        <taxon>Kitasatospora</taxon>
    </lineage>
</organism>
<dbReference type="AlphaFoldDB" id="A0A561UBH0"/>
<dbReference type="OrthoDB" id="9757917at2"/>
<proteinExistence type="predicted"/>
<reference evidence="2 3" key="1">
    <citation type="submission" date="2019-06" db="EMBL/GenBank/DDBJ databases">
        <title>Sequencing the genomes of 1000 actinobacteria strains.</title>
        <authorList>
            <person name="Klenk H.-P."/>
        </authorList>
    </citation>
    <scope>NUCLEOTIDE SEQUENCE [LARGE SCALE GENOMIC DNA]</scope>
    <source>
        <strain evidence="2 3">DSM 44826</strain>
    </source>
</reference>
<comment type="caution">
    <text evidence="2">The sequence shown here is derived from an EMBL/GenBank/DDBJ whole genome shotgun (WGS) entry which is preliminary data.</text>
</comment>
<evidence type="ECO:0000313" key="3">
    <source>
        <dbReference type="Proteomes" id="UP000317940"/>
    </source>
</evidence>
<feature type="region of interest" description="Disordered" evidence="1">
    <location>
        <begin position="1"/>
        <end position="25"/>
    </location>
</feature>
<dbReference type="EMBL" id="VIWT01000001">
    <property type="protein sequence ID" value="TWF96705.1"/>
    <property type="molecule type" value="Genomic_DNA"/>
</dbReference>
<keyword evidence="3" id="KW-1185">Reference proteome</keyword>
<accession>A0A561UBH0</accession>
<gene>
    <name evidence="2" type="ORF">FHX73_11477</name>
</gene>
<feature type="compositionally biased region" description="Low complexity" evidence="1">
    <location>
        <begin position="401"/>
        <end position="411"/>
    </location>
</feature>
<dbReference type="Proteomes" id="UP000317940">
    <property type="component" value="Unassembled WGS sequence"/>
</dbReference>
<evidence type="ECO:0000256" key="1">
    <source>
        <dbReference type="SAM" id="MobiDB-lite"/>
    </source>
</evidence>
<sequence length="573" mass="60783">MTVLPVQNADVPPQDRSADSVPDPAPGLGENLLRYAELGGFELAADTHAWYAAADTVTGAEEARAASTALAEVRGGDLNALREAADRLSAEAALREPTTVAEVVTLVGLLRRIRETAGTLRSGAYEADLDALAAATANGSWRKERGLKISWGRRRKLRAEARRLAVADRPRRDALHAALVAAAAEREEWQALAPATGTVARPVDAELLELTGQCADSLIGGLRELGRLLAGRELIALGFDELAELVEALAADEGTLYRLPELRTLRAGLDEGGIEELLAELTAARADRAAAQELWAAHTGTAEVDDLSEAETADAELEAEEVAEPAPVLATELAVDVDLIVIPSPSPEPSVEVIAPAEPEAVAEADVEPEPEVVEEPLVEEPVAEVAEPVEEPVAVEEEPAAPVAEAPVVEDAPETEPETEPEAEVAVVEEPTAELVEEEPVAEAPVVEETPEPTVEEPLIEEPAAVEEPLADETAAVDEQPAADEPAAEKPAPAQRRVRRPKRPELTAGKPITAYSADELLALVRWIDSDFTTRTDDELLRAAMKELGFARLGPRIKEALATAVSAARAEKN</sequence>
<feature type="compositionally biased region" description="Acidic residues" evidence="1">
    <location>
        <begin position="432"/>
        <end position="442"/>
    </location>
</feature>
<feature type="compositionally biased region" description="Acidic residues" evidence="1">
    <location>
        <begin position="412"/>
        <end position="424"/>
    </location>
</feature>
<dbReference type="RefSeq" id="WP_145903022.1">
    <property type="nucleotide sequence ID" value="NZ_BAAAMZ010000004.1"/>
</dbReference>
<protein>
    <submittedName>
        <fullName evidence="2">Uncharacterized protein</fullName>
    </submittedName>
</protein>
<name>A0A561UBH0_9ACTN</name>
<evidence type="ECO:0000313" key="2">
    <source>
        <dbReference type="EMBL" id="TWF96705.1"/>
    </source>
</evidence>